<keyword evidence="7 17" id="KW-0812">Transmembrane</keyword>
<dbReference type="Proteomes" id="UP001362899">
    <property type="component" value="Unassembled WGS sequence"/>
</dbReference>
<dbReference type="Pfam" id="PF08030">
    <property type="entry name" value="NAD_binding_6"/>
    <property type="match status" value="1"/>
</dbReference>
<evidence type="ECO:0000256" key="10">
    <source>
        <dbReference type="ARBA" id="ARBA00022989"/>
    </source>
</evidence>
<dbReference type="SUPFAM" id="SSF52343">
    <property type="entry name" value="Ferredoxin reductase-like, C-terminal NADP-linked domain"/>
    <property type="match status" value="1"/>
</dbReference>
<evidence type="ECO:0000256" key="9">
    <source>
        <dbReference type="ARBA" id="ARBA00022982"/>
    </source>
</evidence>
<evidence type="ECO:0000256" key="7">
    <source>
        <dbReference type="ARBA" id="ARBA00022692"/>
    </source>
</evidence>
<sequence>MTNAKDINDAAKALKFARDQCHYWGNHTMTLAEMEQLYNEKKNTLVEAGSYTSAPAPGPVKVPHDFYEEQLISAKNGKFHYHVGDCFAFGCVGYWAAVVIMGTLANMIRIMNPKFYDVFGFKRVTWIRKHMTLPASIGTKHQSPWRFLCFSLYFPTRGQSLIILGAVGMNIASIVAFLGTKGPTPLTWSSHSDRVLHYLANRTGIIAFGHIPLLVLFSCRNNPLIYLTGWPYNTFMIYHRWCARFMGIHAVIHSVAIYWTSFNEKTVLLKWRNVHNWQAGNIATYMAILMLILSLRQFRARFYEFFKATHIVMFWIFIVCVVVHCSDYGWLGWIWASFVFYGIEYAGRIARMILSGGFQEAEFITHDPNSGLYKIKVEPGKRRWNVRPGCYVYIMICDKDLFWQFHPFSVFQSFNEKDDGSLYFCCKAQDGITRKIVQKLVASGGSFKRKVLIEGPYGQGNYVTEYDSVLLFAGGVGFSAMYAYAVKMMDRLKPNQHLCLIWVIRDVRNIRIAQKEVNHLYKNHGHTCDFRIYITRADNLCGWGTDSDIYSDPAGIQSAHESRSIESPNNSGVEVESNRVPNNEVVQNEKGKSSESSSDNNSSKNIIKVEVDSDGSDTRSDESDTSNNNYYSMAEMNSAPDAAIAAAVARVSQMHTSLKRSTQISSKVEVTERDIMELGENHHLINNVTFERPNIPEVVADFIKTASGTKSVVSCGPPMFVDNIREGVIRSIFESDERIDYFEDAFSW</sequence>
<evidence type="ECO:0000256" key="5">
    <source>
        <dbReference type="ARBA" id="ARBA00022475"/>
    </source>
</evidence>
<protein>
    <recommendedName>
        <fullName evidence="3">ferric-chelate reductase (NADPH)</fullName>
        <ecNumber evidence="3">1.16.1.9</ecNumber>
    </recommendedName>
</protein>
<feature type="transmembrane region" description="Helical" evidence="17">
    <location>
        <begin position="469"/>
        <end position="486"/>
    </location>
</feature>
<dbReference type="SFLD" id="SFLDG01168">
    <property type="entry name" value="Ferric_reductase_subgroup_(FRE"/>
    <property type="match status" value="1"/>
</dbReference>
<evidence type="ECO:0000256" key="1">
    <source>
        <dbReference type="ARBA" id="ARBA00004651"/>
    </source>
</evidence>
<dbReference type="Gene3D" id="3.40.50.80">
    <property type="entry name" value="Nucleotide-binding domain of ferredoxin-NADP reductase (FNR) module"/>
    <property type="match status" value="2"/>
</dbReference>
<dbReference type="GO" id="GO:0015677">
    <property type="term" value="P:copper ion import"/>
    <property type="evidence" value="ECO:0007669"/>
    <property type="project" value="TreeGrafter"/>
</dbReference>
<comment type="similarity">
    <text evidence="2">Belongs to the ferric reductase (FRE) family.</text>
</comment>
<dbReference type="SUPFAM" id="SSF63380">
    <property type="entry name" value="Riboflavin synthase domain-like"/>
    <property type="match status" value="1"/>
</dbReference>
<dbReference type="CDD" id="cd06186">
    <property type="entry name" value="NOX_Duox_like_FAD_NADP"/>
    <property type="match status" value="1"/>
</dbReference>
<gene>
    <name evidence="19" type="ORF">DASB73_027520</name>
</gene>
<dbReference type="InterPro" id="IPR039261">
    <property type="entry name" value="FNR_nucleotide-bd"/>
</dbReference>
<proteinExistence type="inferred from homology"/>
<keyword evidence="4" id="KW-0813">Transport</keyword>
<dbReference type="GO" id="GO:0006826">
    <property type="term" value="P:iron ion transport"/>
    <property type="evidence" value="ECO:0007669"/>
    <property type="project" value="TreeGrafter"/>
</dbReference>
<dbReference type="SFLD" id="SFLDS00052">
    <property type="entry name" value="Ferric_Reductase_Domain"/>
    <property type="match status" value="1"/>
</dbReference>
<evidence type="ECO:0000256" key="6">
    <source>
        <dbReference type="ARBA" id="ARBA00022630"/>
    </source>
</evidence>
<comment type="caution">
    <text evidence="19">The sequence shown here is derived from an EMBL/GenBank/DDBJ whole genome shotgun (WGS) entry which is preliminary data.</text>
</comment>
<accession>A0AAV5RJP9</accession>
<feature type="transmembrane region" description="Helical" evidence="17">
    <location>
        <begin position="274"/>
        <end position="293"/>
    </location>
</feature>
<dbReference type="GO" id="GO:0052851">
    <property type="term" value="F:ferric-chelate reductase (NADPH) activity"/>
    <property type="evidence" value="ECO:0007669"/>
    <property type="project" value="UniProtKB-EC"/>
</dbReference>
<dbReference type="Pfam" id="PF08022">
    <property type="entry name" value="FAD_binding_8"/>
    <property type="match status" value="1"/>
</dbReference>
<evidence type="ECO:0000256" key="8">
    <source>
        <dbReference type="ARBA" id="ARBA00022827"/>
    </source>
</evidence>
<dbReference type="InterPro" id="IPR017938">
    <property type="entry name" value="Riboflavin_synthase-like_b-brl"/>
</dbReference>
<dbReference type="GO" id="GO:0005886">
    <property type="term" value="C:plasma membrane"/>
    <property type="evidence" value="ECO:0007669"/>
    <property type="project" value="UniProtKB-SubCell"/>
</dbReference>
<organism evidence="19 20">
    <name type="scientific">Starmerella bacillaris</name>
    <name type="common">Yeast</name>
    <name type="synonym">Candida zemplinina</name>
    <dbReference type="NCBI Taxonomy" id="1247836"/>
    <lineage>
        <taxon>Eukaryota</taxon>
        <taxon>Fungi</taxon>
        <taxon>Dikarya</taxon>
        <taxon>Ascomycota</taxon>
        <taxon>Saccharomycotina</taxon>
        <taxon>Dipodascomycetes</taxon>
        <taxon>Dipodascales</taxon>
        <taxon>Trichomonascaceae</taxon>
        <taxon>Starmerella</taxon>
    </lineage>
</organism>
<reference evidence="19 20" key="1">
    <citation type="journal article" date="2023" name="Elife">
        <title>Identification of key yeast species and microbe-microbe interactions impacting larval growth of Drosophila in the wild.</title>
        <authorList>
            <person name="Mure A."/>
            <person name="Sugiura Y."/>
            <person name="Maeda R."/>
            <person name="Honda K."/>
            <person name="Sakurai N."/>
            <person name="Takahashi Y."/>
            <person name="Watada M."/>
            <person name="Katoh T."/>
            <person name="Gotoh A."/>
            <person name="Gotoh Y."/>
            <person name="Taniguchi I."/>
            <person name="Nakamura K."/>
            <person name="Hayashi T."/>
            <person name="Katayama T."/>
            <person name="Uemura T."/>
            <person name="Hattori Y."/>
        </authorList>
    </citation>
    <scope>NUCLEOTIDE SEQUENCE [LARGE SCALE GENOMIC DNA]</scope>
    <source>
        <strain evidence="19 20">SB-73</strain>
    </source>
</reference>
<dbReference type="PANTHER" id="PTHR32361:SF9">
    <property type="entry name" value="FERRIC REDUCTASE TRANSMEMBRANE COMPONENT 3-RELATED"/>
    <property type="match status" value="1"/>
</dbReference>
<comment type="subcellular location">
    <subcellularLocation>
        <location evidence="1">Cell membrane</location>
        <topology evidence="1">Multi-pass membrane protein</topology>
    </subcellularLocation>
</comment>
<feature type="transmembrane region" description="Helical" evidence="17">
    <location>
        <begin position="87"/>
        <end position="108"/>
    </location>
</feature>
<evidence type="ECO:0000256" key="12">
    <source>
        <dbReference type="ARBA" id="ARBA00023065"/>
    </source>
</evidence>
<evidence type="ECO:0000256" key="3">
    <source>
        <dbReference type="ARBA" id="ARBA00012668"/>
    </source>
</evidence>
<evidence type="ECO:0000256" key="15">
    <source>
        <dbReference type="ARBA" id="ARBA00048483"/>
    </source>
</evidence>
<evidence type="ECO:0000256" key="13">
    <source>
        <dbReference type="ARBA" id="ARBA00023136"/>
    </source>
</evidence>
<dbReference type="InterPro" id="IPR013130">
    <property type="entry name" value="Fe3_Rdtase_TM_dom"/>
</dbReference>
<evidence type="ECO:0000256" key="14">
    <source>
        <dbReference type="ARBA" id="ARBA00023180"/>
    </source>
</evidence>
<dbReference type="PROSITE" id="PS51384">
    <property type="entry name" value="FAD_FR"/>
    <property type="match status" value="1"/>
</dbReference>
<dbReference type="GO" id="GO:0006879">
    <property type="term" value="P:intracellular iron ion homeostasis"/>
    <property type="evidence" value="ECO:0007669"/>
    <property type="project" value="TreeGrafter"/>
</dbReference>
<dbReference type="EMBL" id="BTGC01000008">
    <property type="protein sequence ID" value="GMM51789.1"/>
    <property type="molecule type" value="Genomic_DNA"/>
</dbReference>
<feature type="transmembrane region" description="Helical" evidence="17">
    <location>
        <begin position="161"/>
        <end position="179"/>
    </location>
</feature>
<dbReference type="InterPro" id="IPR051410">
    <property type="entry name" value="Ferric/Cupric_Reductase"/>
</dbReference>
<feature type="compositionally biased region" description="Low complexity" evidence="16">
    <location>
        <begin position="594"/>
        <end position="606"/>
    </location>
</feature>
<evidence type="ECO:0000256" key="11">
    <source>
        <dbReference type="ARBA" id="ARBA00023002"/>
    </source>
</evidence>
<evidence type="ECO:0000259" key="18">
    <source>
        <dbReference type="PROSITE" id="PS51384"/>
    </source>
</evidence>
<feature type="compositionally biased region" description="Basic and acidic residues" evidence="16">
    <location>
        <begin position="607"/>
        <end position="622"/>
    </location>
</feature>
<dbReference type="InterPro" id="IPR017927">
    <property type="entry name" value="FAD-bd_FR_type"/>
</dbReference>
<comment type="catalytic activity">
    <reaction evidence="15">
        <text>2 a Fe(II)-siderophore + NADP(+) + H(+) = 2 a Fe(III)-siderophore + NADPH</text>
        <dbReference type="Rhea" id="RHEA:28795"/>
        <dbReference type="Rhea" id="RHEA-COMP:11342"/>
        <dbReference type="Rhea" id="RHEA-COMP:11344"/>
        <dbReference type="ChEBI" id="CHEBI:15378"/>
        <dbReference type="ChEBI" id="CHEBI:29033"/>
        <dbReference type="ChEBI" id="CHEBI:29034"/>
        <dbReference type="ChEBI" id="CHEBI:57783"/>
        <dbReference type="ChEBI" id="CHEBI:58349"/>
        <dbReference type="EC" id="1.16.1.9"/>
    </reaction>
</comment>
<feature type="transmembrane region" description="Helical" evidence="17">
    <location>
        <begin position="305"/>
        <end position="324"/>
    </location>
</feature>
<dbReference type="PANTHER" id="PTHR32361">
    <property type="entry name" value="FERRIC/CUPRIC REDUCTASE TRANSMEMBRANE COMPONENT"/>
    <property type="match status" value="1"/>
</dbReference>
<evidence type="ECO:0000313" key="19">
    <source>
        <dbReference type="EMBL" id="GMM51789.1"/>
    </source>
</evidence>
<keyword evidence="13 17" id="KW-0472">Membrane</keyword>
<keyword evidence="20" id="KW-1185">Reference proteome</keyword>
<evidence type="ECO:0000313" key="20">
    <source>
        <dbReference type="Proteomes" id="UP001362899"/>
    </source>
</evidence>
<keyword evidence="14" id="KW-0325">Glycoprotein</keyword>
<evidence type="ECO:0000256" key="16">
    <source>
        <dbReference type="SAM" id="MobiDB-lite"/>
    </source>
</evidence>
<feature type="domain" description="FAD-binding FR-type" evidence="18">
    <location>
        <begin position="351"/>
        <end position="463"/>
    </location>
</feature>
<dbReference type="Pfam" id="PF01794">
    <property type="entry name" value="Ferric_reduct"/>
    <property type="match status" value="1"/>
</dbReference>
<dbReference type="InterPro" id="IPR013121">
    <property type="entry name" value="Fe_red_NAD-bd_6"/>
</dbReference>
<keyword evidence="12" id="KW-0406">Ion transport</keyword>
<name>A0AAV5RJP9_STABA</name>
<keyword evidence="6" id="KW-0285">Flavoprotein</keyword>
<dbReference type="EC" id="1.16.1.9" evidence="3"/>
<feature type="transmembrane region" description="Helical" evidence="17">
    <location>
        <begin position="199"/>
        <end position="220"/>
    </location>
</feature>
<evidence type="ECO:0000256" key="2">
    <source>
        <dbReference type="ARBA" id="ARBA00006278"/>
    </source>
</evidence>
<feature type="region of interest" description="Disordered" evidence="16">
    <location>
        <begin position="554"/>
        <end position="630"/>
    </location>
</feature>
<feature type="transmembrane region" description="Helical" evidence="17">
    <location>
        <begin position="241"/>
        <end position="262"/>
    </location>
</feature>
<keyword evidence="11" id="KW-0560">Oxidoreductase</keyword>
<keyword evidence="5" id="KW-1003">Cell membrane</keyword>
<feature type="transmembrane region" description="Helical" evidence="17">
    <location>
        <begin position="330"/>
        <end position="347"/>
    </location>
</feature>
<dbReference type="AlphaFoldDB" id="A0AAV5RJP9"/>
<dbReference type="InterPro" id="IPR013112">
    <property type="entry name" value="FAD-bd_8"/>
</dbReference>
<keyword evidence="8" id="KW-0274">FAD</keyword>
<keyword evidence="9" id="KW-0249">Electron transport</keyword>
<evidence type="ECO:0000256" key="17">
    <source>
        <dbReference type="SAM" id="Phobius"/>
    </source>
</evidence>
<keyword evidence="10 17" id="KW-1133">Transmembrane helix</keyword>
<evidence type="ECO:0000256" key="4">
    <source>
        <dbReference type="ARBA" id="ARBA00022448"/>
    </source>
</evidence>